<evidence type="ECO:0000313" key="2">
    <source>
        <dbReference type="EMBL" id="MBB2146808.1"/>
    </source>
</evidence>
<name>A0A923E2F8_9SPHI</name>
<dbReference type="Proteomes" id="UP000601055">
    <property type="component" value="Unassembled WGS sequence"/>
</dbReference>
<dbReference type="AlphaFoldDB" id="A0A923E2F8"/>
<dbReference type="Pfam" id="PF09357">
    <property type="entry name" value="RteC"/>
    <property type="match status" value="1"/>
</dbReference>
<keyword evidence="3" id="KW-1185">Reference proteome</keyword>
<keyword evidence="1" id="KW-0175">Coiled coil</keyword>
<comment type="caution">
    <text evidence="2">The sequence shown here is derived from an EMBL/GenBank/DDBJ whole genome shotgun (WGS) entry which is preliminary data.</text>
</comment>
<gene>
    <name evidence="2" type="ORF">GM921_14995</name>
</gene>
<proteinExistence type="predicted"/>
<organism evidence="2 3">
    <name type="scientific">Pedobacter planticolens</name>
    <dbReference type="NCBI Taxonomy" id="2679964"/>
    <lineage>
        <taxon>Bacteria</taxon>
        <taxon>Pseudomonadati</taxon>
        <taxon>Bacteroidota</taxon>
        <taxon>Sphingobacteriia</taxon>
        <taxon>Sphingobacteriales</taxon>
        <taxon>Sphingobacteriaceae</taxon>
        <taxon>Pedobacter</taxon>
    </lineage>
</organism>
<dbReference type="InterPro" id="IPR018534">
    <property type="entry name" value="Tet_reg_excision_RteC"/>
</dbReference>
<feature type="coiled-coil region" evidence="1">
    <location>
        <begin position="6"/>
        <end position="51"/>
    </location>
</feature>
<reference evidence="2" key="1">
    <citation type="submission" date="2019-11" db="EMBL/GenBank/DDBJ databases">
        <title>Description of Pedobacter sp. LMG 31464T.</title>
        <authorList>
            <person name="Carlier A."/>
            <person name="Qi S."/>
            <person name="Vandamme P."/>
        </authorList>
    </citation>
    <scope>NUCLEOTIDE SEQUENCE</scope>
    <source>
        <strain evidence="2">LMG 31464</strain>
    </source>
</reference>
<protein>
    <recommendedName>
        <fullName evidence="4">RteC protein</fullName>
    </recommendedName>
</protein>
<accession>A0A923E2F8</accession>
<dbReference type="EMBL" id="WNXD01000002">
    <property type="protein sequence ID" value="MBB2146808.1"/>
    <property type="molecule type" value="Genomic_DNA"/>
</dbReference>
<sequence>MMNMTIEKSMELLGKLKAEMESVKEVGVTPIQRLKDNLSLVSGALAELKKMVLDLGFVSVEEEIEFFKLVKPKFYSELVYATEVFGFEKDRPVLPGGYIEYCNQQLVFISRFFRQHEMLYQYYRLGAVEMDSIYFLRGANLNGVMGLGVPELDPTFCTAGDYLFSKFLAYERMECWVKSELQAPINGVVAEQVRSKKGRELRWTGDASNLIEILYGVFETRQFNGGEVDIADLVDVFEQLFHVNLSNYFQRFAKIKQRKLVSKTKFLDEMVVAVAKRIDDADAFVPSWAK</sequence>
<evidence type="ECO:0000256" key="1">
    <source>
        <dbReference type="SAM" id="Coils"/>
    </source>
</evidence>
<evidence type="ECO:0008006" key="4">
    <source>
        <dbReference type="Google" id="ProtNLM"/>
    </source>
</evidence>
<evidence type="ECO:0000313" key="3">
    <source>
        <dbReference type="Proteomes" id="UP000601055"/>
    </source>
</evidence>